<proteinExistence type="predicted"/>
<reference evidence="2" key="1">
    <citation type="journal article" date="2023" name="Nat. Plants">
        <title>Single-cell RNA sequencing provides a high-resolution roadmap for understanding the multicellular compartmentation of specialized metabolism.</title>
        <authorList>
            <person name="Sun S."/>
            <person name="Shen X."/>
            <person name="Li Y."/>
            <person name="Li Y."/>
            <person name="Wang S."/>
            <person name="Li R."/>
            <person name="Zhang H."/>
            <person name="Shen G."/>
            <person name="Guo B."/>
            <person name="Wei J."/>
            <person name="Xu J."/>
            <person name="St-Pierre B."/>
            <person name="Chen S."/>
            <person name="Sun C."/>
        </authorList>
    </citation>
    <scope>NUCLEOTIDE SEQUENCE [LARGE SCALE GENOMIC DNA]</scope>
</reference>
<sequence>MRFKSNRKIRGAITFKRQTNKRQRDGFDQVMNNMGNLHSHTLGQESLVFDGCGYDEQKIMVNDSLRTLKDENVKSQVEVLRGALHEAFNTV</sequence>
<accession>A0ACC0B7S9</accession>
<comment type="caution">
    <text evidence="1">The sequence shown here is derived from an EMBL/GenBank/DDBJ whole genome shotgun (WGS) entry which is preliminary data.</text>
</comment>
<name>A0ACC0B7S9_CATRO</name>
<protein>
    <submittedName>
        <fullName evidence="1">Uncharacterized protein</fullName>
    </submittedName>
</protein>
<dbReference type="EMBL" id="CM044704">
    <property type="protein sequence ID" value="KAI5668682.1"/>
    <property type="molecule type" value="Genomic_DNA"/>
</dbReference>
<organism evidence="1 2">
    <name type="scientific">Catharanthus roseus</name>
    <name type="common">Madagascar periwinkle</name>
    <name type="synonym">Vinca rosea</name>
    <dbReference type="NCBI Taxonomy" id="4058"/>
    <lineage>
        <taxon>Eukaryota</taxon>
        <taxon>Viridiplantae</taxon>
        <taxon>Streptophyta</taxon>
        <taxon>Embryophyta</taxon>
        <taxon>Tracheophyta</taxon>
        <taxon>Spermatophyta</taxon>
        <taxon>Magnoliopsida</taxon>
        <taxon>eudicotyledons</taxon>
        <taxon>Gunneridae</taxon>
        <taxon>Pentapetalae</taxon>
        <taxon>asterids</taxon>
        <taxon>lamiids</taxon>
        <taxon>Gentianales</taxon>
        <taxon>Apocynaceae</taxon>
        <taxon>Rauvolfioideae</taxon>
        <taxon>Vinceae</taxon>
        <taxon>Catharanthinae</taxon>
        <taxon>Catharanthus</taxon>
    </lineage>
</organism>
<evidence type="ECO:0000313" key="2">
    <source>
        <dbReference type="Proteomes" id="UP001060085"/>
    </source>
</evidence>
<gene>
    <name evidence="1" type="ORF">M9H77_18535</name>
</gene>
<evidence type="ECO:0000313" key="1">
    <source>
        <dbReference type="EMBL" id="KAI5668682.1"/>
    </source>
</evidence>
<dbReference type="Proteomes" id="UP001060085">
    <property type="component" value="Linkage Group LG04"/>
</dbReference>
<keyword evidence="2" id="KW-1185">Reference proteome</keyword>